<dbReference type="Proteomes" id="UP000184513">
    <property type="component" value="Unassembled WGS sequence"/>
</dbReference>
<organism evidence="3 4">
    <name type="scientific">Cyclobacterium lianum</name>
    <dbReference type="NCBI Taxonomy" id="388280"/>
    <lineage>
        <taxon>Bacteria</taxon>
        <taxon>Pseudomonadati</taxon>
        <taxon>Bacteroidota</taxon>
        <taxon>Cytophagia</taxon>
        <taxon>Cytophagales</taxon>
        <taxon>Cyclobacteriaceae</taxon>
        <taxon>Cyclobacterium</taxon>
    </lineage>
</organism>
<feature type="region of interest" description="Disordered" evidence="1">
    <location>
        <begin position="97"/>
        <end position="178"/>
    </location>
</feature>
<evidence type="ECO:0000259" key="2">
    <source>
        <dbReference type="Pfam" id="PF13699"/>
    </source>
</evidence>
<dbReference type="InterPro" id="IPR025295">
    <property type="entry name" value="eCIS_core_dom"/>
</dbReference>
<reference evidence="3 4" key="1">
    <citation type="submission" date="2016-11" db="EMBL/GenBank/DDBJ databases">
        <authorList>
            <person name="Jaros S."/>
            <person name="Januszkiewicz K."/>
            <person name="Wedrychowicz H."/>
        </authorList>
    </citation>
    <scope>NUCLEOTIDE SEQUENCE [LARGE SCALE GENOMIC DNA]</scope>
    <source>
        <strain evidence="3 4">CGMCC 1.6102</strain>
    </source>
</reference>
<dbReference type="RefSeq" id="WP_073093312.1">
    <property type="nucleotide sequence ID" value="NZ_FRCY01000003.1"/>
</dbReference>
<feature type="domain" description="eCIS core" evidence="2">
    <location>
        <begin position="168"/>
        <end position="243"/>
    </location>
</feature>
<dbReference type="OrthoDB" id="4317910at2"/>
<evidence type="ECO:0000256" key="1">
    <source>
        <dbReference type="SAM" id="MobiDB-lite"/>
    </source>
</evidence>
<dbReference type="AlphaFoldDB" id="A0A1M7L013"/>
<gene>
    <name evidence="3" type="ORF">SAMN04488057_10347</name>
</gene>
<name>A0A1M7L013_9BACT</name>
<dbReference type="Pfam" id="PF13699">
    <property type="entry name" value="eCIS_core"/>
    <property type="match status" value="1"/>
</dbReference>
<feature type="region of interest" description="Disordered" evidence="1">
    <location>
        <begin position="1"/>
        <end position="25"/>
    </location>
</feature>
<dbReference type="STRING" id="388280.SAMN04488057_10347"/>
<accession>A0A1M7L013</accession>
<protein>
    <recommendedName>
        <fullName evidence="2">eCIS core domain-containing protein</fullName>
    </recommendedName>
</protein>
<evidence type="ECO:0000313" key="4">
    <source>
        <dbReference type="Proteomes" id="UP000184513"/>
    </source>
</evidence>
<sequence length="1209" mass="131532">MKAFTRKSGDKNKSTPGNTGGNFFQAKLQVGEPGDQYEQEADAMADQVIQMKASGQGVWDVNQGEKEDNIQKSPFPAKEIQAQPLAQSVTQVFLSESKEEALQEKEEEEGMLQKQEEEVEIQASLEPDDRQEAGDGGVGAIQMKSEQPAEISSGLESQLAQPSGGSGMDGATRSGMESSFGADFSQVKIHTGPQAVQMSRDLGAQAFTYGNDIYFNEGKYNPSTESGKYLLAHELTHTLQQGSSIALQGKMVQKEGDEEEGISPPEGITPIEDAQNYFSFRDRDGVVSTYQDGTTKNFKVGKIKLSEFKDRNENLFNPPFQVPRGRSTNQVENWKNELRTGISQEINNKIASARNIGGFNQASSEENRHYFFKGKTNPEYIVFGTQEQLLELGLVPTWDRELAPATFQVDHIVEHQLGGEDNKTNYELLEASANGSSGSSIAWEMNKKMLAVYNVLDSAFYQDSNRSFTPNLPSRPSRPNQYVNLFLDQGYSISFENRDFTLPTNSGNPNQYWEFSEVQSKDHLNKLEPMSADEIEALGNESDPSLFMAPTGGSRLDIPPEGQYPRMNWLNRLDLKSPPDFVNKTLQVDAYKSSDIGKKEVTASYNDMTWFLEKVEGTYIFYVDKDRTLQNAVSGTGGVFQSLRLPGLSPIRIDQLELTENGFYGIGKVLPTVPLIADADIDIVIDGDGVRLRKLFSTEEFSMPSPFRISETTLEIFFGSQGLGISGQTNFGIEQVGDGHIGATASTSGGFELEGAFNFDSELFDPAEINVEYKDNTWTIGGEIGIPEGKVRGVKSATITATYSENNFTATGEAELDIPGIERGNMEIQYGESGFSIGGNFDLSSDIPGITGGNVAARVSKAEGAENYDVFVSGTAQPDIPGISTSLSVTYENGALTIEGSAAYSRGMLSGRIEVGATNRPIGEDGQPAGEPDENMRVYGGGELTLQLTPWLAATAGVRLLPNGEIEVNARLASDSYEVFRRREMNRNLFRVPTIEIPLFAIPLGPRSIGLVAQIGGGLDFTAGFGPGELRNLSAEITYNPEREDETTVAGHGEFAIPADAGLTLRGDLGLGVSVAIASLSGGIELTGTLGLEGEALAEVDVNWSPQTGLALDASGRITVNPKFIFEINAFARASLGVGFLSISETWRHNLAAYEWGPGIQFGIVFPVHYREGEPFDMSFDDIEVIYPDLDVIDMAKGLAADIKNDLFA</sequence>
<proteinExistence type="predicted"/>
<feature type="compositionally biased region" description="Polar residues" evidence="1">
    <location>
        <begin position="154"/>
        <end position="163"/>
    </location>
</feature>
<evidence type="ECO:0000313" key="3">
    <source>
        <dbReference type="EMBL" id="SHM71168.1"/>
    </source>
</evidence>
<keyword evidence="4" id="KW-1185">Reference proteome</keyword>
<dbReference type="EMBL" id="FRCY01000003">
    <property type="protein sequence ID" value="SHM71168.1"/>
    <property type="molecule type" value="Genomic_DNA"/>
</dbReference>